<dbReference type="PANTHER" id="PTHR42693">
    <property type="entry name" value="ARYLSULFATASE FAMILY MEMBER"/>
    <property type="match status" value="1"/>
</dbReference>
<evidence type="ECO:0000256" key="6">
    <source>
        <dbReference type="ARBA" id="ARBA00022837"/>
    </source>
</evidence>
<keyword evidence="3" id="KW-0479">Metal-binding</keyword>
<evidence type="ECO:0000313" key="8">
    <source>
        <dbReference type="EMBL" id="MBK9718634.1"/>
    </source>
</evidence>
<dbReference type="Proteomes" id="UP000808349">
    <property type="component" value="Unassembled WGS sequence"/>
</dbReference>
<sequence>MQALDTELGRLIDSLRILNRLDSTDFIFIGDNGNESRTIQNSDTGKAKGTIYQYGVHVPFIIAGPSIVNPNRVSEALVNTADIFATVLELFGMSNWPSQINPNKPVDSKSILPIIKNTSIDIRPWSFCEIFRLMPDEGDAKAIRNVVYKLLRFDNGKQEFYHLKNDPEENIDLFQGSLSVEAITHYNYLCNEMNHLLELMT</sequence>
<dbReference type="GO" id="GO:0004065">
    <property type="term" value="F:arylsulfatase activity"/>
    <property type="evidence" value="ECO:0007669"/>
    <property type="project" value="TreeGrafter"/>
</dbReference>
<evidence type="ECO:0000256" key="4">
    <source>
        <dbReference type="ARBA" id="ARBA00022729"/>
    </source>
</evidence>
<dbReference type="EMBL" id="JADKFW010000012">
    <property type="protein sequence ID" value="MBK9718634.1"/>
    <property type="molecule type" value="Genomic_DNA"/>
</dbReference>
<dbReference type="SUPFAM" id="SSF53649">
    <property type="entry name" value="Alkaline phosphatase-like"/>
    <property type="match status" value="1"/>
</dbReference>
<dbReference type="InterPro" id="IPR050738">
    <property type="entry name" value="Sulfatase"/>
</dbReference>
<comment type="caution">
    <text evidence="8">The sequence shown here is derived from an EMBL/GenBank/DDBJ whole genome shotgun (WGS) entry which is preliminary data.</text>
</comment>
<protein>
    <submittedName>
        <fullName evidence="8">Sulfatase-like hydrolase/transferase</fullName>
    </submittedName>
</protein>
<dbReference type="GO" id="GO:0046872">
    <property type="term" value="F:metal ion binding"/>
    <property type="evidence" value="ECO:0007669"/>
    <property type="project" value="UniProtKB-KW"/>
</dbReference>
<dbReference type="Pfam" id="PF00884">
    <property type="entry name" value="Sulfatase"/>
    <property type="match status" value="1"/>
</dbReference>
<reference evidence="8 9" key="1">
    <citation type="submission" date="2020-10" db="EMBL/GenBank/DDBJ databases">
        <title>Connecting structure to function with the recovery of over 1000 high-quality activated sludge metagenome-assembled genomes encoding full-length rRNA genes using long-read sequencing.</title>
        <authorList>
            <person name="Singleton C.M."/>
            <person name="Petriglieri F."/>
            <person name="Kristensen J.M."/>
            <person name="Kirkegaard R.H."/>
            <person name="Michaelsen T.Y."/>
            <person name="Andersen M.H."/>
            <person name="Karst S.M."/>
            <person name="Dueholm M.S."/>
            <person name="Nielsen P.H."/>
            <person name="Albertsen M."/>
        </authorList>
    </citation>
    <scope>NUCLEOTIDE SEQUENCE [LARGE SCALE GENOMIC DNA]</scope>
    <source>
        <strain evidence="8">Ribe_18-Q3-R11-54_BAT3C.373</strain>
    </source>
</reference>
<dbReference type="InterPro" id="IPR000917">
    <property type="entry name" value="Sulfatase_N"/>
</dbReference>
<evidence type="ECO:0000256" key="3">
    <source>
        <dbReference type="ARBA" id="ARBA00022723"/>
    </source>
</evidence>
<proteinExistence type="inferred from homology"/>
<dbReference type="PANTHER" id="PTHR42693:SF42">
    <property type="entry name" value="ARYLSULFATASE G"/>
    <property type="match status" value="1"/>
</dbReference>
<evidence type="ECO:0000313" key="9">
    <source>
        <dbReference type="Proteomes" id="UP000808349"/>
    </source>
</evidence>
<dbReference type="AlphaFoldDB" id="A0A9D7SB13"/>
<comment type="cofactor">
    <cofactor evidence="1">
        <name>Ca(2+)</name>
        <dbReference type="ChEBI" id="CHEBI:29108"/>
    </cofactor>
</comment>
<comment type="similarity">
    <text evidence="2">Belongs to the sulfatase family.</text>
</comment>
<organism evidence="8 9">
    <name type="scientific">Candidatus Defluviibacterium haderslevense</name>
    <dbReference type="NCBI Taxonomy" id="2981993"/>
    <lineage>
        <taxon>Bacteria</taxon>
        <taxon>Pseudomonadati</taxon>
        <taxon>Bacteroidota</taxon>
        <taxon>Saprospiria</taxon>
        <taxon>Saprospirales</taxon>
        <taxon>Saprospiraceae</taxon>
        <taxon>Candidatus Defluviibacterium</taxon>
    </lineage>
</organism>
<dbReference type="InterPro" id="IPR017850">
    <property type="entry name" value="Alkaline_phosphatase_core_sf"/>
</dbReference>
<evidence type="ECO:0000259" key="7">
    <source>
        <dbReference type="Pfam" id="PF00884"/>
    </source>
</evidence>
<evidence type="ECO:0000256" key="5">
    <source>
        <dbReference type="ARBA" id="ARBA00022801"/>
    </source>
</evidence>
<name>A0A9D7SB13_9BACT</name>
<gene>
    <name evidence="8" type="ORF">IPO85_14200</name>
</gene>
<keyword evidence="6" id="KW-0106">Calcium</keyword>
<keyword evidence="4" id="KW-0732">Signal</keyword>
<feature type="domain" description="Sulfatase N-terminal" evidence="7">
    <location>
        <begin position="4"/>
        <end position="93"/>
    </location>
</feature>
<evidence type="ECO:0000256" key="2">
    <source>
        <dbReference type="ARBA" id="ARBA00008779"/>
    </source>
</evidence>
<evidence type="ECO:0000256" key="1">
    <source>
        <dbReference type="ARBA" id="ARBA00001913"/>
    </source>
</evidence>
<dbReference type="Gene3D" id="3.40.720.10">
    <property type="entry name" value="Alkaline Phosphatase, subunit A"/>
    <property type="match status" value="1"/>
</dbReference>
<keyword evidence="5 8" id="KW-0378">Hydrolase</keyword>
<accession>A0A9D7SB13</accession>